<dbReference type="NCBIfam" id="TIGR00119">
    <property type="entry name" value="acolac_sm"/>
    <property type="match status" value="1"/>
</dbReference>
<dbReference type="CDD" id="cd04878">
    <property type="entry name" value="ACT_AHAS"/>
    <property type="match status" value="1"/>
</dbReference>
<dbReference type="GO" id="GO:0003984">
    <property type="term" value="F:acetolactate synthase activity"/>
    <property type="evidence" value="ECO:0007669"/>
    <property type="project" value="UniProtKB-UniRule"/>
</dbReference>
<feature type="domain" description="ACT" evidence="9">
    <location>
        <begin position="22"/>
        <end position="96"/>
    </location>
</feature>
<name>A0A3A4QWW8_9BACT</name>
<comment type="subunit">
    <text evidence="4 8">Dimer of large and small chains.</text>
</comment>
<dbReference type="GO" id="GO:1990610">
    <property type="term" value="F:acetolactate synthase regulator activity"/>
    <property type="evidence" value="ECO:0007669"/>
    <property type="project" value="UniProtKB-UniRule"/>
</dbReference>
<evidence type="ECO:0000256" key="5">
    <source>
        <dbReference type="ARBA" id="ARBA00022605"/>
    </source>
</evidence>
<organism evidence="10 11">
    <name type="scientific">Candidatus Auribacter fodinae</name>
    <dbReference type="NCBI Taxonomy" id="2093366"/>
    <lineage>
        <taxon>Bacteria</taxon>
        <taxon>Pseudomonadati</taxon>
        <taxon>Candidatus Auribacterota</taxon>
        <taxon>Candidatus Auribacteria</taxon>
        <taxon>Candidatus Auribacterales</taxon>
        <taxon>Candidatus Auribacteraceae</taxon>
        <taxon>Candidatus Auribacter</taxon>
    </lineage>
</organism>
<dbReference type="PANTHER" id="PTHR30239">
    <property type="entry name" value="ACETOLACTATE SYNTHASE SMALL SUBUNIT"/>
    <property type="match status" value="1"/>
</dbReference>
<evidence type="ECO:0000259" key="9">
    <source>
        <dbReference type="PROSITE" id="PS51671"/>
    </source>
</evidence>
<keyword evidence="6 8" id="KW-0100">Branched-chain amino acid biosynthesis</keyword>
<protein>
    <recommendedName>
        <fullName evidence="8">Acetolactate synthase small subunit</fullName>
        <shortName evidence="8">AHAS</shortName>
        <shortName evidence="8">ALS</shortName>
        <ecNumber evidence="8">2.2.1.6</ecNumber>
    </recommendedName>
    <alternativeName>
        <fullName evidence="8">Acetohydroxy-acid synthase small subunit</fullName>
    </alternativeName>
</protein>
<dbReference type="UniPathway" id="UPA00047">
    <property type="reaction ID" value="UER00055"/>
</dbReference>
<dbReference type="NCBIfam" id="NF008864">
    <property type="entry name" value="PRK11895.1"/>
    <property type="match status" value="1"/>
</dbReference>
<evidence type="ECO:0000256" key="1">
    <source>
        <dbReference type="ARBA" id="ARBA00004974"/>
    </source>
</evidence>
<dbReference type="InterPro" id="IPR019455">
    <property type="entry name" value="Acetolactate_synth_ssu_C"/>
</dbReference>
<dbReference type="Pfam" id="PF10369">
    <property type="entry name" value="ALS_ss_C"/>
    <property type="match status" value="1"/>
</dbReference>
<evidence type="ECO:0000256" key="8">
    <source>
        <dbReference type="RuleBase" id="RU368092"/>
    </source>
</evidence>
<evidence type="ECO:0000256" key="6">
    <source>
        <dbReference type="ARBA" id="ARBA00023304"/>
    </source>
</evidence>
<dbReference type="UniPathway" id="UPA00049">
    <property type="reaction ID" value="UER00059"/>
</dbReference>
<evidence type="ECO:0000256" key="3">
    <source>
        <dbReference type="ARBA" id="ARBA00006341"/>
    </source>
</evidence>
<dbReference type="GO" id="GO:0009099">
    <property type="term" value="P:L-valine biosynthetic process"/>
    <property type="evidence" value="ECO:0007669"/>
    <property type="project" value="UniProtKB-UniRule"/>
</dbReference>
<comment type="caution">
    <text evidence="10">The sequence shown here is derived from an EMBL/GenBank/DDBJ whole genome shotgun (WGS) entry which is preliminary data.</text>
</comment>
<dbReference type="InterPro" id="IPR039557">
    <property type="entry name" value="AHAS_ACT"/>
</dbReference>
<dbReference type="InterPro" id="IPR004789">
    <property type="entry name" value="Acetalactate_synth_ssu"/>
</dbReference>
<dbReference type="InterPro" id="IPR045865">
    <property type="entry name" value="ACT-like_dom_sf"/>
</dbReference>
<dbReference type="InterPro" id="IPR027271">
    <property type="entry name" value="Acetolactate_synth/TF_NikR_C"/>
</dbReference>
<keyword evidence="5 8" id="KW-0028">Amino-acid biosynthesis</keyword>
<evidence type="ECO:0000256" key="2">
    <source>
        <dbReference type="ARBA" id="ARBA00005025"/>
    </source>
</evidence>
<accession>A0A3A4QWW8</accession>
<dbReference type="Gene3D" id="3.30.70.260">
    <property type="match status" value="1"/>
</dbReference>
<evidence type="ECO:0000256" key="7">
    <source>
        <dbReference type="ARBA" id="ARBA00048670"/>
    </source>
</evidence>
<evidence type="ECO:0000313" key="10">
    <source>
        <dbReference type="EMBL" id="RJP58430.1"/>
    </source>
</evidence>
<dbReference type="InterPro" id="IPR002912">
    <property type="entry name" value="ACT_dom"/>
</dbReference>
<dbReference type="SUPFAM" id="SSF55021">
    <property type="entry name" value="ACT-like"/>
    <property type="match status" value="2"/>
</dbReference>
<evidence type="ECO:0000256" key="4">
    <source>
        <dbReference type="ARBA" id="ARBA00011744"/>
    </source>
</evidence>
<dbReference type="AlphaFoldDB" id="A0A3A4QWW8"/>
<sequence length="183" mass="21170">MSFIWIKSLKMNKIKEHYMSTTFSALVENKFWVLARISRLFSRHMFNIQSLSVAPTLDPNLSRMTIDVEEEPDRLQRMKIELSKVVNVVSVTICDKNEFVETEMVMVKINRTNPNFQSFLKEVERFQARVVYRHGDTEIFEFSGDSDAIQSFLDTSLAHEVEDIVRTGVVAMPKQETSAGVKK</sequence>
<dbReference type="GO" id="GO:0009097">
    <property type="term" value="P:isoleucine biosynthetic process"/>
    <property type="evidence" value="ECO:0007669"/>
    <property type="project" value="UniProtKB-UniRule"/>
</dbReference>
<dbReference type="Gene3D" id="3.30.70.1150">
    <property type="entry name" value="ACT-like. Chain A, domain 2"/>
    <property type="match status" value="1"/>
</dbReference>
<dbReference type="PANTHER" id="PTHR30239:SF0">
    <property type="entry name" value="ACETOLACTATE SYNTHASE SMALL SUBUNIT 1, CHLOROPLASTIC"/>
    <property type="match status" value="1"/>
</dbReference>
<reference evidence="10 11" key="1">
    <citation type="journal article" date="2017" name="ISME J.">
        <title>Energy and carbon metabolisms in a deep terrestrial subsurface fluid microbial community.</title>
        <authorList>
            <person name="Momper L."/>
            <person name="Jungbluth S.P."/>
            <person name="Lee M.D."/>
            <person name="Amend J.P."/>
        </authorList>
    </citation>
    <scope>NUCLEOTIDE SEQUENCE [LARGE SCALE GENOMIC DNA]</scope>
    <source>
        <strain evidence="10">SURF_26</strain>
    </source>
</reference>
<comment type="catalytic activity">
    <reaction evidence="7 8">
        <text>2 pyruvate + H(+) = (2S)-2-acetolactate + CO2</text>
        <dbReference type="Rhea" id="RHEA:25249"/>
        <dbReference type="ChEBI" id="CHEBI:15361"/>
        <dbReference type="ChEBI" id="CHEBI:15378"/>
        <dbReference type="ChEBI" id="CHEBI:16526"/>
        <dbReference type="ChEBI" id="CHEBI:58476"/>
        <dbReference type="EC" id="2.2.1.6"/>
    </reaction>
</comment>
<dbReference type="Proteomes" id="UP000266426">
    <property type="component" value="Unassembled WGS sequence"/>
</dbReference>
<comment type="pathway">
    <text evidence="1 8">Amino-acid biosynthesis; L-isoleucine biosynthesis; L-isoleucine from 2-oxobutanoate: step 1/4.</text>
</comment>
<dbReference type="PROSITE" id="PS51671">
    <property type="entry name" value="ACT"/>
    <property type="match status" value="1"/>
</dbReference>
<dbReference type="Pfam" id="PF22629">
    <property type="entry name" value="ACT_AHAS_ss"/>
    <property type="match status" value="1"/>
</dbReference>
<comment type="function">
    <text evidence="8">Catalyzes the conversion of 2 pyruvate molecules into acetolactate in the first common step of the biosynthetic pathway of the branched-amino acids such as leucine, isoleucine, and valine.</text>
</comment>
<gene>
    <name evidence="10" type="primary">ilvN</name>
    <name evidence="10" type="ORF">C4541_08215</name>
</gene>
<evidence type="ECO:0000313" key="11">
    <source>
        <dbReference type="Proteomes" id="UP000266426"/>
    </source>
</evidence>
<dbReference type="InterPro" id="IPR054480">
    <property type="entry name" value="AHAS_small-like_ACT"/>
</dbReference>
<dbReference type="EMBL" id="QZJZ01000067">
    <property type="protein sequence ID" value="RJP58430.1"/>
    <property type="molecule type" value="Genomic_DNA"/>
</dbReference>
<keyword evidence="8 10" id="KW-0808">Transferase</keyword>
<comment type="pathway">
    <text evidence="2 8">Amino-acid biosynthesis; L-valine biosynthesis; L-valine from pyruvate: step 1/4.</text>
</comment>
<comment type="similarity">
    <text evidence="3 8">Belongs to the acetolactate synthase small subunit family.</text>
</comment>
<dbReference type="EC" id="2.2.1.6" evidence="8"/>
<dbReference type="GO" id="GO:0005829">
    <property type="term" value="C:cytosol"/>
    <property type="evidence" value="ECO:0007669"/>
    <property type="project" value="TreeGrafter"/>
</dbReference>
<proteinExistence type="inferred from homology"/>